<dbReference type="Proteomes" id="UP000317243">
    <property type="component" value="Unassembled WGS sequence"/>
</dbReference>
<evidence type="ECO:0000313" key="3">
    <source>
        <dbReference type="Proteomes" id="UP000317243"/>
    </source>
</evidence>
<organism evidence="2 3">
    <name type="scientific">Thalassoglobus neptunius</name>
    <dbReference type="NCBI Taxonomy" id="1938619"/>
    <lineage>
        <taxon>Bacteria</taxon>
        <taxon>Pseudomonadati</taxon>
        <taxon>Planctomycetota</taxon>
        <taxon>Planctomycetia</taxon>
        <taxon>Planctomycetales</taxon>
        <taxon>Planctomycetaceae</taxon>
        <taxon>Thalassoglobus</taxon>
    </lineage>
</organism>
<gene>
    <name evidence="2" type="ORF">KOR42_28430</name>
</gene>
<feature type="region of interest" description="Disordered" evidence="1">
    <location>
        <begin position="1"/>
        <end position="22"/>
    </location>
</feature>
<evidence type="ECO:0000313" key="2">
    <source>
        <dbReference type="EMBL" id="TWT55457.1"/>
    </source>
</evidence>
<keyword evidence="3" id="KW-1185">Reference proteome</keyword>
<reference evidence="2 3" key="1">
    <citation type="submission" date="2019-02" db="EMBL/GenBank/DDBJ databases">
        <title>Deep-cultivation of Planctomycetes and their phenomic and genomic characterization uncovers novel biology.</title>
        <authorList>
            <person name="Wiegand S."/>
            <person name="Jogler M."/>
            <person name="Boedeker C."/>
            <person name="Pinto D."/>
            <person name="Vollmers J."/>
            <person name="Rivas-Marin E."/>
            <person name="Kohn T."/>
            <person name="Peeters S.H."/>
            <person name="Heuer A."/>
            <person name="Rast P."/>
            <person name="Oberbeckmann S."/>
            <person name="Bunk B."/>
            <person name="Jeske O."/>
            <person name="Meyerdierks A."/>
            <person name="Storesund J.E."/>
            <person name="Kallscheuer N."/>
            <person name="Luecker S."/>
            <person name="Lage O.M."/>
            <person name="Pohl T."/>
            <person name="Merkel B.J."/>
            <person name="Hornburger P."/>
            <person name="Mueller R.-W."/>
            <person name="Bruemmer F."/>
            <person name="Labrenz M."/>
            <person name="Spormann A.M."/>
            <person name="Op Den Camp H."/>
            <person name="Overmann J."/>
            <person name="Amann R."/>
            <person name="Jetten M.S.M."/>
            <person name="Mascher T."/>
            <person name="Medema M.H."/>
            <person name="Devos D.P."/>
            <person name="Kaster A.-K."/>
            <person name="Ovreas L."/>
            <person name="Rohde M."/>
            <person name="Galperin M.Y."/>
            <person name="Jogler C."/>
        </authorList>
    </citation>
    <scope>NUCLEOTIDE SEQUENCE [LARGE SCALE GENOMIC DNA]</scope>
    <source>
        <strain evidence="2 3">KOR42</strain>
    </source>
</reference>
<proteinExistence type="predicted"/>
<accession>A0A5C5WXS0</accession>
<name>A0A5C5WXS0_9PLAN</name>
<comment type="caution">
    <text evidence="2">The sequence shown here is derived from an EMBL/GenBank/DDBJ whole genome shotgun (WGS) entry which is preliminary data.</text>
</comment>
<evidence type="ECO:0000256" key="1">
    <source>
        <dbReference type="SAM" id="MobiDB-lite"/>
    </source>
</evidence>
<protein>
    <submittedName>
        <fullName evidence="2">Uncharacterized protein</fullName>
    </submittedName>
</protein>
<dbReference type="AlphaFoldDB" id="A0A5C5WXS0"/>
<sequence>MPELSGDSNSHRKEQRNSAQQFISKRVMNNRCIRWKKLDSFASRSDAMLISDEATQPVVAGLPSEFCYLQS</sequence>
<dbReference type="EMBL" id="SIHI01000004">
    <property type="protein sequence ID" value="TWT55457.1"/>
    <property type="molecule type" value="Genomic_DNA"/>
</dbReference>